<organism evidence="2 3">
    <name type="scientific">Glycine soja</name>
    <name type="common">Wild soybean</name>
    <dbReference type="NCBI Taxonomy" id="3848"/>
    <lineage>
        <taxon>Eukaryota</taxon>
        <taxon>Viridiplantae</taxon>
        <taxon>Streptophyta</taxon>
        <taxon>Embryophyta</taxon>
        <taxon>Tracheophyta</taxon>
        <taxon>Spermatophyta</taxon>
        <taxon>Magnoliopsida</taxon>
        <taxon>eudicotyledons</taxon>
        <taxon>Gunneridae</taxon>
        <taxon>Pentapetalae</taxon>
        <taxon>rosids</taxon>
        <taxon>fabids</taxon>
        <taxon>Fabales</taxon>
        <taxon>Fabaceae</taxon>
        <taxon>Papilionoideae</taxon>
        <taxon>50 kb inversion clade</taxon>
        <taxon>NPAAA clade</taxon>
        <taxon>indigoferoid/millettioid clade</taxon>
        <taxon>Phaseoleae</taxon>
        <taxon>Glycine</taxon>
        <taxon>Glycine subgen. Soja</taxon>
    </lineage>
</organism>
<feature type="domain" description="Integrase catalytic" evidence="1">
    <location>
        <begin position="423"/>
        <end position="621"/>
    </location>
</feature>
<dbReference type="Pfam" id="PF00078">
    <property type="entry name" value="RVT_1"/>
    <property type="match status" value="2"/>
</dbReference>
<proteinExistence type="predicted"/>
<keyword evidence="3" id="KW-1185">Reference proteome</keyword>
<dbReference type="InterPro" id="IPR041588">
    <property type="entry name" value="Integrase_H2C2"/>
</dbReference>
<dbReference type="SUPFAM" id="SSF56672">
    <property type="entry name" value="DNA/RNA polymerases"/>
    <property type="match status" value="2"/>
</dbReference>
<dbReference type="InterPro" id="IPR053134">
    <property type="entry name" value="RNA-dir_DNA_polymerase"/>
</dbReference>
<evidence type="ECO:0000313" key="3">
    <source>
        <dbReference type="Proteomes" id="UP000289340"/>
    </source>
</evidence>
<sequence>MRSPLKARACSPLKFRTCRLLKARECSPMMARTCSPLKVRACSPLKRGTCSPLKAKACSPLKVGTCSPLMARMCSPLKARTCSPLKVRACSPTKAKSSFRAQNFVLFSSSPFIHLLLPLSSYPWPPMVDISGLPPEREIEFSIDLVPSAGPISIAPYRMYPIDLVELMKQLEELLEKLFVRPNVSPWGAPVLLVKKKDGTMSKIDLRSGYHRIRVKSEDIPKTTFRTRYGHYEYLVMPFGVTNAPVADALSRKSLHISTLMVREMDLLEQFRDLSLVCEVTPNSVRLGTLRIISELLGDIREGQKTDPFLRTQLKAIESGRDSSFNVGSDGVLRLQDRICVPNVPELRKMILEEGHRSNLSIHPGATKMYQDLKMMFWWPNMKREESLNRALGTKLRLSSAYHPQSEDIPKTAFRIRYGHYEYLVMPFGMTNAPGVFMDYMNRVFHPYLDSFMVVFIDDILVYSKTREEHEEHLRIVLHTLRDRQLYAKLSKCEFWLEKVSFLGHVISQGGKHSFQTLKEKLMTAPVLVLSNPREPFEASRFWESLNRALGTKFRLSSAYHPQTNGQTEWTIQSLEELLRACVLEQQGSWESFLPLIEFTYNNSFHLPLAWLPMKLCMVEGVGHPYVG</sequence>
<reference evidence="2 3" key="1">
    <citation type="submission" date="2018-09" db="EMBL/GenBank/DDBJ databases">
        <title>A high-quality reference genome of wild soybean provides a powerful tool to mine soybean genomes.</title>
        <authorList>
            <person name="Xie M."/>
            <person name="Chung C.Y.L."/>
            <person name="Li M.-W."/>
            <person name="Wong F.-L."/>
            <person name="Chan T.-F."/>
            <person name="Lam H.-M."/>
        </authorList>
    </citation>
    <scope>NUCLEOTIDE SEQUENCE [LARGE SCALE GENOMIC DNA]</scope>
    <source>
        <strain evidence="3">cv. W05</strain>
        <tissue evidence="2">Hypocotyl of etiolated seedlings</tissue>
    </source>
</reference>
<dbReference type="CDD" id="cd01647">
    <property type="entry name" value="RT_LTR"/>
    <property type="match status" value="1"/>
</dbReference>
<dbReference type="Proteomes" id="UP000289340">
    <property type="component" value="Chromosome 9"/>
</dbReference>
<accession>A0A445IZW6</accession>
<dbReference type="InterPro" id="IPR036397">
    <property type="entry name" value="RNaseH_sf"/>
</dbReference>
<dbReference type="EMBL" id="QZWG01000009">
    <property type="protein sequence ID" value="RZB91660.1"/>
    <property type="molecule type" value="Genomic_DNA"/>
</dbReference>
<dbReference type="Gene3D" id="3.10.10.10">
    <property type="entry name" value="HIV Type 1 Reverse Transcriptase, subunit A, domain 1"/>
    <property type="match status" value="1"/>
</dbReference>
<dbReference type="GO" id="GO:0015074">
    <property type="term" value="P:DNA integration"/>
    <property type="evidence" value="ECO:0007669"/>
    <property type="project" value="InterPro"/>
</dbReference>
<dbReference type="PANTHER" id="PTHR24559">
    <property type="entry name" value="TRANSPOSON TY3-I GAG-POL POLYPROTEIN"/>
    <property type="match status" value="1"/>
</dbReference>
<dbReference type="AlphaFoldDB" id="A0A445IZW6"/>
<dbReference type="Gene3D" id="1.10.340.70">
    <property type="match status" value="1"/>
</dbReference>
<gene>
    <name evidence="2" type="ORF">D0Y65_023872</name>
</gene>
<dbReference type="Gene3D" id="3.30.70.270">
    <property type="match status" value="1"/>
</dbReference>
<name>A0A445IZW6_GLYSO</name>
<comment type="caution">
    <text evidence="2">The sequence shown here is derived from an EMBL/GenBank/DDBJ whole genome shotgun (WGS) entry which is preliminary data.</text>
</comment>
<dbReference type="InterPro" id="IPR043128">
    <property type="entry name" value="Rev_trsase/Diguanyl_cyclase"/>
</dbReference>
<evidence type="ECO:0000259" key="1">
    <source>
        <dbReference type="PROSITE" id="PS50994"/>
    </source>
</evidence>
<dbReference type="Gene3D" id="3.30.420.10">
    <property type="entry name" value="Ribonuclease H-like superfamily/Ribonuclease H"/>
    <property type="match status" value="1"/>
</dbReference>
<dbReference type="FunFam" id="3.30.70.270:FF:000003">
    <property type="entry name" value="Transposon Ty3-G Gag-Pol polyprotein"/>
    <property type="match status" value="1"/>
</dbReference>
<protein>
    <submittedName>
        <fullName evidence="2">Retrovirus-related Pol polyprotein from transposon 17.6</fullName>
    </submittedName>
</protein>
<dbReference type="GO" id="GO:0003676">
    <property type="term" value="F:nucleic acid binding"/>
    <property type="evidence" value="ECO:0007669"/>
    <property type="project" value="InterPro"/>
</dbReference>
<dbReference type="PROSITE" id="PS50994">
    <property type="entry name" value="INTEGRASE"/>
    <property type="match status" value="1"/>
</dbReference>
<dbReference type="PANTHER" id="PTHR24559:SF444">
    <property type="entry name" value="REVERSE TRANSCRIPTASE DOMAIN-CONTAINING PROTEIN"/>
    <property type="match status" value="1"/>
</dbReference>
<evidence type="ECO:0000313" key="2">
    <source>
        <dbReference type="EMBL" id="RZB91660.1"/>
    </source>
</evidence>
<dbReference type="InterPro" id="IPR043502">
    <property type="entry name" value="DNA/RNA_pol_sf"/>
</dbReference>
<dbReference type="InterPro" id="IPR001584">
    <property type="entry name" value="Integrase_cat-core"/>
</dbReference>
<dbReference type="InterPro" id="IPR000477">
    <property type="entry name" value="RT_dom"/>
</dbReference>
<dbReference type="Pfam" id="PF17921">
    <property type="entry name" value="Integrase_H2C2"/>
    <property type="match status" value="1"/>
</dbReference>